<feature type="domain" description="HTH tetR-type" evidence="5">
    <location>
        <begin position="13"/>
        <end position="73"/>
    </location>
</feature>
<evidence type="ECO:0000256" key="3">
    <source>
        <dbReference type="ARBA" id="ARBA00023163"/>
    </source>
</evidence>
<keyword evidence="7" id="KW-1185">Reference proteome</keyword>
<dbReference type="SUPFAM" id="SSF46689">
    <property type="entry name" value="Homeodomain-like"/>
    <property type="match status" value="1"/>
</dbReference>
<evidence type="ECO:0000313" key="7">
    <source>
        <dbReference type="Proteomes" id="UP000632454"/>
    </source>
</evidence>
<evidence type="ECO:0000313" key="6">
    <source>
        <dbReference type="EMBL" id="GGF14229.1"/>
    </source>
</evidence>
<dbReference type="Gene3D" id="1.10.10.60">
    <property type="entry name" value="Homeodomain-like"/>
    <property type="match status" value="1"/>
</dbReference>
<comment type="caution">
    <text evidence="6">The sequence shown here is derived from an EMBL/GenBank/DDBJ whole genome shotgun (WGS) entry which is preliminary data.</text>
</comment>
<dbReference type="Pfam" id="PF16859">
    <property type="entry name" value="TetR_C_11"/>
    <property type="match status" value="1"/>
</dbReference>
<dbReference type="InterPro" id="IPR001647">
    <property type="entry name" value="HTH_TetR"/>
</dbReference>
<keyword evidence="3" id="KW-0804">Transcription</keyword>
<accession>A0ABQ1UCN5</accession>
<dbReference type="PRINTS" id="PR00455">
    <property type="entry name" value="HTHTETR"/>
</dbReference>
<proteinExistence type="predicted"/>
<organism evidence="6 7">
    <name type="scientific">Williamsia phyllosphaerae</name>
    <dbReference type="NCBI Taxonomy" id="885042"/>
    <lineage>
        <taxon>Bacteria</taxon>
        <taxon>Bacillati</taxon>
        <taxon>Actinomycetota</taxon>
        <taxon>Actinomycetes</taxon>
        <taxon>Mycobacteriales</taxon>
        <taxon>Nocardiaceae</taxon>
        <taxon>Williamsia</taxon>
    </lineage>
</organism>
<gene>
    <name evidence="6" type="ORF">GCM10007298_07820</name>
</gene>
<dbReference type="PANTHER" id="PTHR30055:SF148">
    <property type="entry name" value="TETR-FAMILY TRANSCRIPTIONAL REGULATOR"/>
    <property type="match status" value="1"/>
</dbReference>
<sequence>MTGHQGNRYGRSEEARVKIVNAADDLLAEKGFAATTIEGIAKRAGVSKQTIYRWWPAKTDVLLEALVTDATERLSIPDCGSLAADVRAAVAAHVHFLAEDDAGRVLVALAAHARLDPAFAVDFDASFLIEQREREAEPLRRAIARGELGGDTDVTLACATLYGPLHMMTGEQLLRIDIDDYVARWLRSVRRD</sequence>
<evidence type="ECO:0000256" key="1">
    <source>
        <dbReference type="ARBA" id="ARBA00023015"/>
    </source>
</evidence>
<keyword evidence="1" id="KW-0805">Transcription regulation</keyword>
<dbReference type="InterPro" id="IPR050109">
    <property type="entry name" value="HTH-type_TetR-like_transc_reg"/>
</dbReference>
<keyword evidence="2 4" id="KW-0238">DNA-binding</keyword>
<dbReference type="InterPro" id="IPR036271">
    <property type="entry name" value="Tet_transcr_reg_TetR-rel_C_sf"/>
</dbReference>
<dbReference type="InterPro" id="IPR009057">
    <property type="entry name" value="Homeodomain-like_sf"/>
</dbReference>
<dbReference type="InterPro" id="IPR011075">
    <property type="entry name" value="TetR_C"/>
</dbReference>
<evidence type="ECO:0000256" key="4">
    <source>
        <dbReference type="PROSITE-ProRule" id="PRU00335"/>
    </source>
</evidence>
<dbReference type="PROSITE" id="PS50977">
    <property type="entry name" value="HTH_TETR_2"/>
    <property type="match status" value="1"/>
</dbReference>
<protein>
    <submittedName>
        <fullName evidence="6">Transcriptional regulator, TetR family protein</fullName>
    </submittedName>
</protein>
<dbReference type="PANTHER" id="PTHR30055">
    <property type="entry name" value="HTH-TYPE TRANSCRIPTIONAL REGULATOR RUTR"/>
    <property type="match status" value="1"/>
</dbReference>
<dbReference type="EMBL" id="BMCS01000001">
    <property type="protein sequence ID" value="GGF14229.1"/>
    <property type="molecule type" value="Genomic_DNA"/>
</dbReference>
<dbReference type="Proteomes" id="UP000632454">
    <property type="component" value="Unassembled WGS sequence"/>
</dbReference>
<dbReference type="RefSeq" id="WP_188487058.1">
    <property type="nucleotide sequence ID" value="NZ_BMCS01000001.1"/>
</dbReference>
<dbReference type="Pfam" id="PF00440">
    <property type="entry name" value="TetR_N"/>
    <property type="match status" value="1"/>
</dbReference>
<feature type="DNA-binding region" description="H-T-H motif" evidence="4">
    <location>
        <begin position="36"/>
        <end position="55"/>
    </location>
</feature>
<evidence type="ECO:0000259" key="5">
    <source>
        <dbReference type="PROSITE" id="PS50977"/>
    </source>
</evidence>
<name>A0ABQ1UCN5_9NOCA</name>
<reference evidence="7" key="1">
    <citation type="journal article" date="2019" name="Int. J. Syst. Evol. Microbiol.">
        <title>The Global Catalogue of Microorganisms (GCM) 10K type strain sequencing project: providing services to taxonomists for standard genome sequencing and annotation.</title>
        <authorList>
            <consortium name="The Broad Institute Genomics Platform"/>
            <consortium name="The Broad Institute Genome Sequencing Center for Infectious Disease"/>
            <person name="Wu L."/>
            <person name="Ma J."/>
        </authorList>
    </citation>
    <scope>NUCLEOTIDE SEQUENCE [LARGE SCALE GENOMIC DNA]</scope>
    <source>
        <strain evidence="7">CCM 7855</strain>
    </source>
</reference>
<dbReference type="Gene3D" id="1.10.357.10">
    <property type="entry name" value="Tetracycline Repressor, domain 2"/>
    <property type="match status" value="1"/>
</dbReference>
<dbReference type="SUPFAM" id="SSF48498">
    <property type="entry name" value="Tetracyclin repressor-like, C-terminal domain"/>
    <property type="match status" value="1"/>
</dbReference>
<evidence type="ECO:0000256" key="2">
    <source>
        <dbReference type="ARBA" id="ARBA00023125"/>
    </source>
</evidence>